<protein>
    <submittedName>
        <fullName evidence="2">Glycosyl transferase family 2</fullName>
    </submittedName>
</protein>
<dbReference type="Pfam" id="PF00535">
    <property type="entry name" value="Glycos_transf_2"/>
    <property type="match status" value="1"/>
</dbReference>
<feature type="domain" description="Glycosyltransferase 2-like" evidence="1">
    <location>
        <begin position="6"/>
        <end position="138"/>
    </location>
</feature>
<name>A0A1G5WBT3_9EURY</name>
<accession>A0A1G5WBT3</accession>
<dbReference type="CDD" id="cd00761">
    <property type="entry name" value="Glyco_tranf_GTA_type"/>
    <property type="match status" value="1"/>
</dbReference>
<keyword evidence="2" id="KW-0808">Transferase</keyword>
<proteinExistence type="predicted"/>
<dbReference type="PANTHER" id="PTHR22916">
    <property type="entry name" value="GLYCOSYLTRANSFERASE"/>
    <property type="match status" value="1"/>
</dbReference>
<dbReference type="Gene3D" id="3.90.550.10">
    <property type="entry name" value="Spore Coat Polysaccharide Biosynthesis Protein SpsA, Chain A"/>
    <property type="match status" value="1"/>
</dbReference>
<dbReference type="RefSeq" id="WP_149731850.1">
    <property type="nucleotide sequence ID" value="NZ_FMXB01000009.1"/>
</dbReference>
<dbReference type="GO" id="GO:0016758">
    <property type="term" value="F:hexosyltransferase activity"/>
    <property type="evidence" value="ECO:0007669"/>
    <property type="project" value="UniProtKB-ARBA"/>
</dbReference>
<gene>
    <name evidence="2" type="ORF">SAMN02910315_01298</name>
</gene>
<dbReference type="PANTHER" id="PTHR22916:SF3">
    <property type="entry name" value="UDP-GLCNAC:BETAGAL BETA-1,3-N-ACETYLGLUCOSAMINYLTRANSFERASE-LIKE PROTEIN 1"/>
    <property type="match status" value="1"/>
</dbReference>
<evidence type="ECO:0000259" key="1">
    <source>
        <dbReference type="Pfam" id="PF00535"/>
    </source>
</evidence>
<dbReference type="AlphaFoldDB" id="A0A1G5WBT3"/>
<dbReference type="OrthoDB" id="77457at2157"/>
<evidence type="ECO:0000313" key="2">
    <source>
        <dbReference type="EMBL" id="SDA55578.1"/>
    </source>
</evidence>
<evidence type="ECO:0000313" key="3">
    <source>
        <dbReference type="Proteomes" id="UP000323439"/>
    </source>
</evidence>
<dbReference type="InterPro" id="IPR029044">
    <property type="entry name" value="Nucleotide-diphossugar_trans"/>
</dbReference>
<dbReference type="SUPFAM" id="SSF53448">
    <property type="entry name" value="Nucleotide-diphospho-sugar transferases"/>
    <property type="match status" value="1"/>
</dbReference>
<dbReference type="Proteomes" id="UP000323439">
    <property type="component" value="Unassembled WGS sequence"/>
</dbReference>
<organism evidence="2 3">
    <name type="scientific">Methanobrevibacter millerae</name>
    <dbReference type="NCBI Taxonomy" id="230361"/>
    <lineage>
        <taxon>Archaea</taxon>
        <taxon>Methanobacteriati</taxon>
        <taxon>Methanobacteriota</taxon>
        <taxon>Methanomada group</taxon>
        <taxon>Methanobacteria</taxon>
        <taxon>Methanobacteriales</taxon>
        <taxon>Methanobacteriaceae</taxon>
        <taxon>Methanobrevibacter</taxon>
    </lineage>
</organism>
<reference evidence="2 3" key="1">
    <citation type="submission" date="2016-10" db="EMBL/GenBank/DDBJ databases">
        <authorList>
            <person name="Varghese N."/>
            <person name="Submissions S."/>
        </authorList>
    </citation>
    <scope>NUCLEOTIDE SEQUENCE [LARGE SCALE GENOMIC DNA]</scope>
    <source>
        <strain evidence="2 3">DSM 16643</strain>
    </source>
</reference>
<dbReference type="InterPro" id="IPR001173">
    <property type="entry name" value="Glyco_trans_2-like"/>
</dbReference>
<sequence>MNPQLSVIIPVYNGEKYLRQCLDSIVAQSIGIDNIEVIIVNDNSSDNSLSIINEYASKYDTFRVISNESNLGAGESRNIAINEVKTDYLTFIDCDDFISPNAYEDSLLKISENDADLLVFNWETYTGSDYVEPINIHQPNTDENVLLNSLEDNPKLIFSTASWNKIYHKSLYKFLKFSGGLYDDNLAVVSAIINASRIFLSKDATYFYRKNLTSTTENITPQHGLDLSESIRELYDLKNKFVNLLNVKFINDVLFWVYYYDWAIEDEISVISKLKECAYNVSDNDLDYFRTLYPDYEVYYKDDCLNLSSYDSETFLAKYKYFNRRLPKVKTFASLYVDEGNGFSEDSRLFMDYVPKIRNNVLTFDLSAFDNIVNIRFDPLEGAFIKSKINNVEVLQANCINSIDDELQIFSNLDPNYILNCEVNNELTIDFDLYFLNNDEIAGLFNLKDNIINEKNNIINEINKDTKKSRFNFLK</sequence>
<dbReference type="EMBL" id="FMXB01000009">
    <property type="protein sequence ID" value="SDA55578.1"/>
    <property type="molecule type" value="Genomic_DNA"/>
</dbReference>
<keyword evidence="3" id="KW-1185">Reference proteome</keyword>